<dbReference type="PANTHER" id="PTHR24006:SF888">
    <property type="entry name" value="UBIQUITIN CARBOXYL-TERMINAL HYDROLASE 30"/>
    <property type="match status" value="1"/>
</dbReference>
<dbReference type="InterPro" id="IPR038765">
    <property type="entry name" value="Papain-like_cys_pep_sf"/>
</dbReference>
<dbReference type="GO" id="GO:0006508">
    <property type="term" value="P:proteolysis"/>
    <property type="evidence" value="ECO:0007669"/>
    <property type="project" value="UniProtKB-KW"/>
</dbReference>
<dbReference type="Proteomes" id="UP000245884">
    <property type="component" value="Unassembled WGS sequence"/>
</dbReference>
<dbReference type="CDD" id="cd02257">
    <property type="entry name" value="Peptidase_C19"/>
    <property type="match status" value="1"/>
</dbReference>
<gene>
    <name evidence="10" type="ORF">BDZ90DRAFT_229246</name>
</gene>
<feature type="compositionally biased region" description="Low complexity" evidence="8">
    <location>
        <begin position="192"/>
        <end position="209"/>
    </location>
</feature>
<dbReference type="RefSeq" id="XP_025364838.1">
    <property type="nucleotide sequence ID" value="XM_025504984.1"/>
</dbReference>
<dbReference type="PROSITE" id="PS00972">
    <property type="entry name" value="USP_1"/>
    <property type="match status" value="1"/>
</dbReference>
<accession>A0A316UY40</accession>
<keyword evidence="5" id="KW-0833">Ubl conjugation pathway</keyword>
<feature type="region of interest" description="Disordered" evidence="8">
    <location>
        <begin position="1085"/>
        <end position="1193"/>
    </location>
</feature>
<organism evidence="10 11">
    <name type="scientific">Jaminaea rosea</name>
    <dbReference type="NCBI Taxonomy" id="1569628"/>
    <lineage>
        <taxon>Eukaryota</taxon>
        <taxon>Fungi</taxon>
        <taxon>Dikarya</taxon>
        <taxon>Basidiomycota</taxon>
        <taxon>Ustilaginomycotina</taxon>
        <taxon>Exobasidiomycetes</taxon>
        <taxon>Microstromatales</taxon>
        <taxon>Microstromatales incertae sedis</taxon>
        <taxon>Jaminaea</taxon>
    </lineage>
</organism>
<feature type="compositionally biased region" description="Polar residues" evidence="8">
    <location>
        <begin position="498"/>
        <end position="510"/>
    </location>
</feature>
<dbReference type="Gene3D" id="3.90.70.10">
    <property type="entry name" value="Cysteine proteinases"/>
    <property type="match status" value="2"/>
</dbReference>
<dbReference type="Pfam" id="PF00443">
    <property type="entry name" value="UCH"/>
    <property type="match status" value="1"/>
</dbReference>
<keyword evidence="6 10" id="KW-0378">Hydrolase</keyword>
<dbReference type="PROSITE" id="PS00973">
    <property type="entry name" value="USP_2"/>
    <property type="match status" value="1"/>
</dbReference>
<evidence type="ECO:0000256" key="4">
    <source>
        <dbReference type="ARBA" id="ARBA00022670"/>
    </source>
</evidence>
<feature type="region of interest" description="Disordered" evidence="8">
    <location>
        <begin position="286"/>
        <end position="474"/>
    </location>
</feature>
<keyword evidence="7" id="KW-0788">Thiol protease</keyword>
<feature type="compositionally biased region" description="Polar residues" evidence="8">
    <location>
        <begin position="1151"/>
        <end position="1163"/>
    </location>
</feature>
<evidence type="ECO:0000313" key="10">
    <source>
        <dbReference type="EMBL" id="PWN30226.1"/>
    </source>
</evidence>
<sequence>MPFPSSSSSAHDISDHYGLVNLGNTCFLNSVLQLLAVTRPLHALLHPEGDLALPSRALEDGLRTVSLTPNRVPRRKVPALLAIDESKQRAIALPDLTDEEIDQLHALLSLSESFRFTLDKMWKQGSSSSGGAKASSISPKTLLKLLAKKYDQFGDYEQQDAHELLRLLLDAMRMEEIDFIKKVKPNPRGSRSLTPSASTGTLSGASSVSSDERDSAATRQWKRSLPTGGRGDETPTAGEEQQPWTSLVDVLWGGKLASMVVCEGCRHVSHTYEDFLDLSLPLRAEDALSRGGGSGKERRSTRMRLTDRWRSSRPGSTTPGPLDKKAAAEARDTILKGTTEDDAFGPNGVCDTEPSVDTSSAQRKKHRGIRPSSAFGHRAGKEAASADEGEGAAAGSSGSGGWGAWAASLGRSRSARPASAKPQQSSKTVSAAPSADEQSDRDAIDMPDVASLAISQPPSRPSSTQPITATTAADPVHANALNAAFEAKTRGSKDLLSALSNASRPSSRATSKTRERSASSGLGPQLAPELRSSSPGTERANAAQQRGHHPHHQHHHSISNLFPSLHHHPGSSSSSSSRKEPSDQAKYIARVFSESQLHSGASGSDSHQHQPPVSKFRAKVRSDQADTGLVLALRTFHSSEVLSDANAFHCKRCWRRLNPAKGAEREMMRRRRVRRGKRASGSEDSDDAEEREGEKNEEEDVMAGDATGDSDGGGDTAPTPVPQGLAAPVKLVAPQAKRVAIPSLGSLSSDEDSEAEAIAPTAASGDVRIEPPSPPANPSEGDSGARTPVSRTPSDTARPSPAVTGGADDASKSYLDARSGDPEATVKPGEGESLIAQLDAQAEAQTEEEAAAAAAAAAPAPSTSVSTTSTITTSFPGTSTSSLGTQSDAAPSLTTSDTGTSADSTQSSRLAPPVAALSEVRSSDSDPISSSKDLPGSRKAVAANGARSAPGSTMPSPRSATTPLPVPRPLRIAQRSSQSIPRRALKRYLISELPPVLVFHLKRFQMTSGHGKSSFMSSSAGSGSFRKIDDVVSFPEWLDMAEWIAPPREEYDRFGRLKETSDSSVLEERSKEMTQRQAAVVANGHAEGSAADGVESGSEREPDALLSPMPNGGANLGRRPSTWSRIRARATSGGSNSGAERRVSADGASTDLPSRTATPSTSEARVATPRITQEELHEASGTNGAASQRPPRTPSPLYRLYAVVAHHGATLHGGHYTCFVATDRARPRSGAGGATASDGQKVKKKSSATLSKERRQATYDSTATVVAPVPSAVQGGEGEAVECAEPAGSQDAQPPESATDEERRGSSASAQSTASSASRSSTSSSQHLADTAPSTFDAEPRQWVHCSDTMVRTATLEEVLRCKNAYLLAYQRVE</sequence>
<feature type="compositionally biased region" description="Basic residues" evidence="8">
    <location>
        <begin position="546"/>
        <end position="557"/>
    </location>
</feature>
<evidence type="ECO:0000256" key="5">
    <source>
        <dbReference type="ARBA" id="ARBA00022786"/>
    </source>
</evidence>
<dbReference type="InterPro" id="IPR050164">
    <property type="entry name" value="Peptidase_C19"/>
</dbReference>
<protein>
    <recommendedName>
        <fullName evidence="3">ubiquitinyl hydrolase 1</fullName>
        <ecNumber evidence="3">3.4.19.12</ecNumber>
    </recommendedName>
</protein>
<feature type="region of interest" description="Disordered" evidence="8">
    <location>
        <begin position="665"/>
        <end position="729"/>
    </location>
</feature>
<feature type="compositionally biased region" description="Polar residues" evidence="8">
    <location>
        <begin position="597"/>
        <end position="611"/>
    </location>
</feature>
<dbReference type="EC" id="3.4.19.12" evidence="3"/>
<dbReference type="EMBL" id="KZ819662">
    <property type="protein sequence ID" value="PWN30226.1"/>
    <property type="molecule type" value="Genomic_DNA"/>
</dbReference>
<feature type="compositionally biased region" description="Low complexity" evidence="8">
    <location>
        <begin position="454"/>
        <end position="468"/>
    </location>
</feature>
<dbReference type="PROSITE" id="PS50235">
    <property type="entry name" value="USP_3"/>
    <property type="match status" value="1"/>
</dbReference>
<dbReference type="SUPFAM" id="SSF54001">
    <property type="entry name" value="Cysteine proteinases"/>
    <property type="match status" value="1"/>
</dbReference>
<evidence type="ECO:0000313" key="11">
    <source>
        <dbReference type="Proteomes" id="UP000245884"/>
    </source>
</evidence>
<keyword evidence="11" id="KW-1185">Reference proteome</keyword>
<feature type="compositionally biased region" description="Low complexity" evidence="8">
    <location>
        <begin position="851"/>
        <end position="882"/>
    </location>
</feature>
<feature type="compositionally biased region" description="Low complexity" evidence="8">
    <location>
        <begin position="892"/>
        <end position="908"/>
    </location>
</feature>
<dbReference type="OrthoDB" id="420187at2759"/>
<evidence type="ECO:0000259" key="9">
    <source>
        <dbReference type="PROSITE" id="PS50235"/>
    </source>
</evidence>
<evidence type="ECO:0000256" key="3">
    <source>
        <dbReference type="ARBA" id="ARBA00012759"/>
    </source>
</evidence>
<evidence type="ECO:0000256" key="8">
    <source>
        <dbReference type="SAM" id="MobiDB-lite"/>
    </source>
</evidence>
<evidence type="ECO:0000256" key="1">
    <source>
        <dbReference type="ARBA" id="ARBA00000707"/>
    </source>
</evidence>
<feature type="region of interest" description="Disordered" evidence="8">
    <location>
        <begin position="1226"/>
        <end position="1263"/>
    </location>
</feature>
<feature type="domain" description="USP" evidence="9">
    <location>
        <begin position="17"/>
        <end position="1373"/>
    </location>
</feature>
<feature type="region of interest" description="Disordered" evidence="8">
    <location>
        <begin position="743"/>
        <end position="977"/>
    </location>
</feature>
<dbReference type="InterPro" id="IPR018200">
    <property type="entry name" value="USP_CS"/>
</dbReference>
<reference evidence="10 11" key="1">
    <citation type="journal article" date="2018" name="Mol. Biol. Evol.">
        <title>Broad Genomic Sampling Reveals a Smut Pathogenic Ancestry of the Fungal Clade Ustilaginomycotina.</title>
        <authorList>
            <person name="Kijpornyongpan T."/>
            <person name="Mondo S.J."/>
            <person name="Barry K."/>
            <person name="Sandor L."/>
            <person name="Lee J."/>
            <person name="Lipzen A."/>
            <person name="Pangilinan J."/>
            <person name="LaButti K."/>
            <person name="Hainaut M."/>
            <person name="Henrissat B."/>
            <person name="Grigoriev I.V."/>
            <person name="Spatafora J.W."/>
            <person name="Aime M.C."/>
        </authorList>
    </citation>
    <scope>NUCLEOTIDE SEQUENCE [LARGE SCALE GENOMIC DNA]</scope>
    <source>
        <strain evidence="10 11">MCA 5214</strain>
    </source>
</reference>
<keyword evidence="4" id="KW-0645">Protease</keyword>
<feature type="region of interest" description="Disordered" evidence="8">
    <location>
        <begin position="1276"/>
        <end position="1335"/>
    </location>
</feature>
<dbReference type="PANTHER" id="PTHR24006">
    <property type="entry name" value="UBIQUITIN CARBOXYL-TERMINAL HYDROLASE"/>
    <property type="match status" value="1"/>
</dbReference>
<feature type="compositionally biased region" description="Polar residues" evidence="8">
    <location>
        <begin position="950"/>
        <end position="962"/>
    </location>
</feature>
<dbReference type="InterPro" id="IPR028889">
    <property type="entry name" value="USP"/>
</dbReference>
<dbReference type="STRING" id="1569628.A0A316UY40"/>
<dbReference type="GO" id="GO:0005634">
    <property type="term" value="C:nucleus"/>
    <property type="evidence" value="ECO:0007669"/>
    <property type="project" value="TreeGrafter"/>
</dbReference>
<dbReference type="GO" id="GO:0016579">
    <property type="term" value="P:protein deubiquitination"/>
    <property type="evidence" value="ECO:0007669"/>
    <property type="project" value="InterPro"/>
</dbReference>
<dbReference type="GO" id="GO:0004843">
    <property type="term" value="F:cysteine-type deubiquitinase activity"/>
    <property type="evidence" value="ECO:0007669"/>
    <property type="project" value="UniProtKB-EC"/>
</dbReference>
<name>A0A316UY40_9BASI</name>
<feature type="compositionally biased region" description="Acidic residues" evidence="8">
    <location>
        <begin position="683"/>
        <end position="702"/>
    </location>
</feature>
<proteinExistence type="inferred from homology"/>
<dbReference type="InterPro" id="IPR001394">
    <property type="entry name" value="Peptidase_C19_UCH"/>
</dbReference>
<comment type="catalytic activity">
    <reaction evidence="1">
        <text>Thiol-dependent hydrolysis of ester, thioester, amide, peptide and isopeptide bonds formed by the C-terminal Gly of ubiquitin (a 76-residue protein attached to proteins as an intracellular targeting signal).</text>
        <dbReference type="EC" id="3.4.19.12"/>
    </reaction>
</comment>
<feature type="compositionally biased region" description="Polar residues" evidence="8">
    <location>
        <begin position="421"/>
        <end position="431"/>
    </location>
</feature>
<feature type="compositionally biased region" description="Low complexity" evidence="8">
    <location>
        <begin position="1306"/>
        <end position="1326"/>
    </location>
</feature>
<feature type="compositionally biased region" description="Basic and acidic residues" evidence="8">
    <location>
        <begin position="322"/>
        <end position="334"/>
    </location>
</feature>
<dbReference type="GO" id="GO:0005829">
    <property type="term" value="C:cytosol"/>
    <property type="evidence" value="ECO:0007669"/>
    <property type="project" value="TreeGrafter"/>
</dbReference>
<evidence type="ECO:0000256" key="6">
    <source>
        <dbReference type="ARBA" id="ARBA00022801"/>
    </source>
</evidence>
<evidence type="ECO:0000256" key="2">
    <source>
        <dbReference type="ARBA" id="ARBA00009085"/>
    </source>
</evidence>
<feature type="region of interest" description="Disordered" evidence="8">
    <location>
        <begin position="498"/>
        <end position="584"/>
    </location>
</feature>
<feature type="region of interest" description="Disordered" evidence="8">
    <location>
        <begin position="184"/>
        <end position="243"/>
    </location>
</feature>
<feature type="compositionally biased region" description="Basic and acidic residues" evidence="8">
    <location>
        <begin position="295"/>
        <end position="310"/>
    </location>
</feature>
<evidence type="ECO:0000256" key="7">
    <source>
        <dbReference type="ARBA" id="ARBA00022807"/>
    </source>
</evidence>
<comment type="similarity">
    <text evidence="2">Belongs to the peptidase C19 family.</text>
</comment>
<feature type="compositionally biased region" description="Basic residues" evidence="8">
    <location>
        <begin position="668"/>
        <end position="678"/>
    </location>
</feature>
<feature type="region of interest" description="Disordered" evidence="8">
    <location>
        <begin position="597"/>
        <end position="620"/>
    </location>
</feature>
<dbReference type="GeneID" id="37026807"/>